<name>A0A3N2QDE4_9BACT</name>
<sequence length="214" mass="24302">MIFTIPSLPYAYNALEPYIDARTMELHHTKHHQTYVDTLNQAITGTAIAAAEGAETLILERLLRSISSYSAVVQNNAGGHFNHLFFWDSLTPHTAQRPGEVLLQAIEKGFGSLEAFKRIFSTTAVMRFGSGWAWLSVAKQDGSLIISSTANQDNPLMDHIPLAEQGIPILGLDVWEHAYYLLYQNRRIAYIEAFWKLIHWEIVENRLIEATKYR</sequence>
<keyword evidence="4 6" id="KW-0560">Oxidoreductase</keyword>
<dbReference type="RefSeq" id="WP_123662147.1">
    <property type="nucleotide sequence ID" value="NZ_RARA01000010.1"/>
</dbReference>
<comment type="caution">
    <text evidence="9">The sequence shown here is derived from an EMBL/GenBank/DDBJ whole genome shotgun (WGS) entry which is preliminary data.</text>
</comment>
<feature type="domain" description="Manganese/iron superoxide dismutase N-terminal" evidence="7">
    <location>
        <begin position="3"/>
        <end position="90"/>
    </location>
</feature>
<accession>A0A3N2QDE4</accession>
<dbReference type="SUPFAM" id="SSF46609">
    <property type="entry name" value="Fe,Mn superoxide dismutase (SOD), N-terminal domain"/>
    <property type="match status" value="1"/>
</dbReference>
<protein>
    <recommendedName>
        <fullName evidence="2 6">Superoxide dismutase</fullName>
        <ecNumber evidence="2 6">1.15.1.1</ecNumber>
    </recommendedName>
</protein>
<feature type="binding site" evidence="5">
    <location>
        <position position="83"/>
    </location>
    <ligand>
        <name>Mn(2+)</name>
        <dbReference type="ChEBI" id="CHEBI:29035"/>
    </ligand>
</feature>
<dbReference type="PRINTS" id="PR01703">
    <property type="entry name" value="MNSODISMTASE"/>
</dbReference>
<evidence type="ECO:0000256" key="2">
    <source>
        <dbReference type="ARBA" id="ARBA00012682"/>
    </source>
</evidence>
<dbReference type="Pfam" id="PF00081">
    <property type="entry name" value="Sod_Fe_N"/>
    <property type="match status" value="1"/>
</dbReference>
<dbReference type="InterPro" id="IPR019831">
    <property type="entry name" value="Mn/Fe_SOD_N"/>
</dbReference>
<evidence type="ECO:0000259" key="8">
    <source>
        <dbReference type="Pfam" id="PF02777"/>
    </source>
</evidence>
<keyword evidence="3 5" id="KW-0479">Metal-binding</keyword>
<evidence type="ECO:0000259" key="7">
    <source>
        <dbReference type="Pfam" id="PF00081"/>
    </source>
</evidence>
<dbReference type="SUPFAM" id="SSF54719">
    <property type="entry name" value="Fe,Mn superoxide dismutase (SOD), C-terminal domain"/>
    <property type="match status" value="1"/>
</dbReference>
<dbReference type="InterPro" id="IPR001189">
    <property type="entry name" value="Mn/Fe_SOD"/>
</dbReference>
<evidence type="ECO:0000313" key="9">
    <source>
        <dbReference type="EMBL" id="ROT47817.1"/>
    </source>
</evidence>
<dbReference type="Gene3D" id="1.10.287.990">
    <property type="entry name" value="Fe,Mn superoxide dismutase (SOD) domain"/>
    <property type="match status" value="1"/>
</dbReference>
<evidence type="ECO:0000256" key="6">
    <source>
        <dbReference type="RuleBase" id="RU000414"/>
    </source>
</evidence>
<dbReference type="Pfam" id="PF02777">
    <property type="entry name" value="Sod_Fe_C"/>
    <property type="match status" value="1"/>
</dbReference>
<dbReference type="AlphaFoldDB" id="A0A3N2QDE4"/>
<dbReference type="EMBL" id="RARA01000010">
    <property type="protein sequence ID" value="ROT47817.1"/>
    <property type="molecule type" value="Genomic_DNA"/>
</dbReference>
<dbReference type="GO" id="GO:0005737">
    <property type="term" value="C:cytoplasm"/>
    <property type="evidence" value="ECO:0007669"/>
    <property type="project" value="TreeGrafter"/>
</dbReference>
<evidence type="ECO:0000256" key="4">
    <source>
        <dbReference type="ARBA" id="ARBA00023002"/>
    </source>
</evidence>
<dbReference type="PANTHER" id="PTHR43595">
    <property type="entry name" value="37S RIBOSOMAL PROTEIN S26, MITOCHONDRIAL"/>
    <property type="match status" value="1"/>
</dbReference>
<feature type="domain" description="Manganese/iron superoxide dismutase C-terminal" evidence="8">
    <location>
        <begin position="101"/>
        <end position="206"/>
    </location>
</feature>
<reference evidence="9 10" key="1">
    <citation type="submission" date="2018-09" db="EMBL/GenBank/DDBJ databases">
        <title>Comparative Genomics of Wolbachia-Cardinium Dual Endosymbiosis in a Plant-Parasitic Nematode.</title>
        <authorList>
            <person name="Brown A.M.V."/>
            <person name="Wasala S.K."/>
            <person name="Howe D.K."/>
            <person name="Peetz A.B."/>
            <person name="Zasada I.A."/>
            <person name="Denver D.R."/>
        </authorList>
    </citation>
    <scope>NUCLEOTIDE SEQUENCE [LARGE SCALE GENOMIC DNA]</scope>
    <source>
        <strain evidence="9 10">Pp_1</strain>
    </source>
</reference>
<feature type="binding site" evidence="5">
    <location>
        <position position="27"/>
    </location>
    <ligand>
        <name>Mn(2+)</name>
        <dbReference type="ChEBI" id="CHEBI:29035"/>
    </ligand>
</feature>
<comment type="similarity">
    <text evidence="1 6">Belongs to the iron/manganese superoxide dismutase family.</text>
</comment>
<dbReference type="GO" id="GO:0046872">
    <property type="term" value="F:metal ion binding"/>
    <property type="evidence" value="ECO:0007669"/>
    <property type="project" value="UniProtKB-KW"/>
</dbReference>
<dbReference type="Gene3D" id="3.55.40.20">
    <property type="entry name" value="Iron/manganese superoxide dismutase, C-terminal domain"/>
    <property type="match status" value="1"/>
</dbReference>
<dbReference type="PIRSF" id="PIRSF000349">
    <property type="entry name" value="SODismutase"/>
    <property type="match status" value="1"/>
</dbReference>
<dbReference type="PANTHER" id="PTHR43595:SF2">
    <property type="entry name" value="SMALL RIBOSOMAL SUBUNIT PROTEIN MS42"/>
    <property type="match status" value="1"/>
</dbReference>
<dbReference type="Proteomes" id="UP000270927">
    <property type="component" value="Unassembled WGS sequence"/>
</dbReference>
<gene>
    <name evidence="9" type="ORF">EDM02_00300</name>
</gene>
<evidence type="ECO:0000256" key="3">
    <source>
        <dbReference type="ARBA" id="ARBA00022723"/>
    </source>
</evidence>
<dbReference type="PROSITE" id="PS00088">
    <property type="entry name" value="SOD_MN"/>
    <property type="match status" value="1"/>
</dbReference>
<dbReference type="OrthoDB" id="9803125at2"/>
<comment type="function">
    <text evidence="6">Destroys radicals which are normally produced within the cells and which are toxic to biological systems.</text>
</comment>
<keyword evidence="10" id="KW-1185">Reference proteome</keyword>
<evidence type="ECO:0000256" key="1">
    <source>
        <dbReference type="ARBA" id="ARBA00008714"/>
    </source>
</evidence>
<dbReference type="InterPro" id="IPR019832">
    <property type="entry name" value="Mn/Fe_SOD_C"/>
</dbReference>
<dbReference type="InterPro" id="IPR036324">
    <property type="entry name" value="Mn/Fe_SOD_N_sf"/>
</dbReference>
<evidence type="ECO:0000313" key="10">
    <source>
        <dbReference type="Proteomes" id="UP000270927"/>
    </source>
</evidence>
<proteinExistence type="inferred from homology"/>
<dbReference type="GO" id="GO:0004784">
    <property type="term" value="F:superoxide dismutase activity"/>
    <property type="evidence" value="ECO:0007669"/>
    <property type="project" value="UniProtKB-EC"/>
</dbReference>
<dbReference type="InterPro" id="IPR036314">
    <property type="entry name" value="SOD_C_sf"/>
</dbReference>
<feature type="binding site" evidence="5">
    <location>
        <position position="177"/>
    </location>
    <ligand>
        <name>Mn(2+)</name>
        <dbReference type="ChEBI" id="CHEBI:29035"/>
    </ligand>
</feature>
<comment type="catalytic activity">
    <reaction evidence="6">
        <text>2 superoxide + 2 H(+) = H2O2 + O2</text>
        <dbReference type="Rhea" id="RHEA:20696"/>
        <dbReference type="ChEBI" id="CHEBI:15378"/>
        <dbReference type="ChEBI" id="CHEBI:15379"/>
        <dbReference type="ChEBI" id="CHEBI:16240"/>
        <dbReference type="ChEBI" id="CHEBI:18421"/>
        <dbReference type="EC" id="1.15.1.1"/>
    </reaction>
</comment>
<organism evidence="9 10">
    <name type="scientific">Candidatus Cardinium hertigii</name>
    <dbReference type="NCBI Taxonomy" id="247481"/>
    <lineage>
        <taxon>Bacteria</taxon>
        <taxon>Pseudomonadati</taxon>
        <taxon>Bacteroidota</taxon>
        <taxon>Cytophagia</taxon>
        <taxon>Cytophagales</taxon>
        <taxon>Amoebophilaceae</taxon>
        <taxon>Candidatus Cardinium</taxon>
    </lineage>
</organism>
<evidence type="ECO:0000256" key="5">
    <source>
        <dbReference type="PIRSR" id="PIRSR000349-1"/>
    </source>
</evidence>
<feature type="binding site" evidence="5">
    <location>
        <position position="173"/>
    </location>
    <ligand>
        <name>Mn(2+)</name>
        <dbReference type="ChEBI" id="CHEBI:29035"/>
    </ligand>
</feature>
<dbReference type="InterPro" id="IPR019833">
    <property type="entry name" value="Mn/Fe_SOD_BS"/>
</dbReference>
<dbReference type="EC" id="1.15.1.1" evidence="2 6"/>